<feature type="domain" description="Protein FecR C-terminal" evidence="3">
    <location>
        <begin position="292"/>
        <end position="360"/>
    </location>
</feature>
<proteinExistence type="predicted"/>
<dbReference type="EMBL" id="JASHIF010000008">
    <property type="protein sequence ID" value="MDI9859370.1"/>
    <property type="molecule type" value="Genomic_DNA"/>
</dbReference>
<dbReference type="InterPro" id="IPR032508">
    <property type="entry name" value="FecR_C"/>
</dbReference>
<keyword evidence="1" id="KW-1133">Transmembrane helix</keyword>
<evidence type="ECO:0000259" key="3">
    <source>
        <dbReference type="Pfam" id="PF16344"/>
    </source>
</evidence>
<dbReference type="PANTHER" id="PTHR30273:SF2">
    <property type="entry name" value="PROTEIN FECR"/>
    <property type="match status" value="1"/>
</dbReference>
<organism evidence="4 5">
    <name type="scientific">Flectobacillus roseus</name>
    <dbReference type="NCBI Taxonomy" id="502259"/>
    <lineage>
        <taxon>Bacteria</taxon>
        <taxon>Pseudomonadati</taxon>
        <taxon>Bacteroidota</taxon>
        <taxon>Cytophagia</taxon>
        <taxon>Cytophagales</taxon>
        <taxon>Flectobacillaceae</taxon>
        <taxon>Flectobacillus</taxon>
    </lineage>
</organism>
<reference evidence="4 5" key="1">
    <citation type="submission" date="2023-05" db="EMBL/GenBank/DDBJ databases">
        <title>Novel species of genus Flectobacillus isolated from stream in China.</title>
        <authorList>
            <person name="Lu H."/>
        </authorList>
    </citation>
    <scope>NUCLEOTIDE SEQUENCE [LARGE SCALE GENOMIC DNA]</scope>
    <source>
        <strain evidence="4 5">KCTC 42575</strain>
    </source>
</reference>
<feature type="domain" description="FecR protein" evidence="2">
    <location>
        <begin position="148"/>
        <end position="237"/>
    </location>
</feature>
<dbReference type="PANTHER" id="PTHR30273">
    <property type="entry name" value="PERIPLASMIC SIGNAL SENSOR AND SIGMA FACTOR ACTIVATOR FECR-RELATED"/>
    <property type="match status" value="1"/>
</dbReference>
<dbReference type="Proteomes" id="UP001236507">
    <property type="component" value="Unassembled WGS sequence"/>
</dbReference>
<keyword evidence="1" id="KW-0472">Membrane</keyword>
<protein>
    <submittedName>
        <fullName evidence="4">FecR family protein</fullName>
    </submittedName>
</protein>
<comment type="caution">
    <text evidence="4">The sequence shown here is derived from an EMBL/GenBank/DDBJ whole genome shotgun (WGS) entry which is preliminary data.</text>
</comment>
<name>A0ABT6Y721_9BACT</name>
<evidence type="ECO:0000259" key="2">
    <source>
        <dbReference type="Pfam" id="PF04773"/>
    </source>
</evidence>
<dbReference type="Pfam" id="PF16344">
    <property type="entry name" value="FecR_C"/>
    <property type="match status" value="1"/>
</dbReference>
<dbReference type="Gene3D" id="2.60.120.1440">
    <property type="match status" value="1"/>
</dbReference>
<keyword evidence="1" id="KW-0812">Transmembrane</keyword>
<dbReference type="Pfam" id="PF04773">
    <property type="entry name" value="FecR"/>
    <property type="match status" value="1"/>
</dbReference>
<dbReference type="PIRSF" id="PIRSF018266">
    <property type="entry name" value="FecR"/>
    <property type="match status" value="1"/>
</dbReference>
<dbReference type="InterPro" id="IPR006860">
    <property type="entry name" value="FecR"/>
</dbReference>
<keyword evidence="5" id="KW-1185">Reference proteome</keyword>
<dbReference type="RefSeq" id="WP_283344327.1">
    <property type="nucleotide sequence ID" value="NZ_JASHIF010000008.1"/>
</dbReference>
<evidence type="ECO:0000313" key="4">
    <source>
        <dbReference type="EMBL" id="MDI9859370.1"/>
    </source>
</evidence>
<evidence type="ECO:0000313" key="5">
    <source>
        <dbReference type="Proteomes" id="UP001236507"/>
    </source>
</evidence>
<evidence type="ECO:0000256" key="1">
    <source>
        <dbReference type="SAM" id="Phobius"/>
    </source>
</evidence>
<accession>A0ABT6Y721</accession>
<dbReference type="InterPro" id="IPR012373">
    <property type="entry name" value="Ferrdict_sens_TM"/>
</dbReference>
<feature type="transmembrane region" description="Helical" evidence="1">
    <location>
        <begin position="98"/>
        <end position="119"/>
    </location>
</feature>
<dbReference type="Gene3D" id="3.55.50.30">
    <property type="match status" value="1"/>
</dbReference>
<sequence length="366" mass="41701">MYQKYASYLLLDFISDDFFIHSVKHPSPKTEAFWLEFLEVFPHQADTFVKAKQALHLLSLSAKQETNWEDYKEIWDNIQTELETKPQRTSLYKSYKPWIRWVAAATVVFMIGVLGWLYYDEKNSAINYNNLVDAAKKHHELEEIINHTSSNVKVNLPDGSMVTLESNSKLSYVKGFRDNKREVFLVGEASFDVIKNPSKPFFVYSNRLITKVLGTSFKIVSIGNDGDVIVVVKSGKVSVYPNVSSNETNTMESKGVVITPNQMVRYVEAKELLQKSLVEEPVTIIPLEQNKDFVFDDTPVKEIFDRLSKVYGIKIVFDEHILAKCTLTTQLQTGNLYDKLNIVCAGINASYDVVDTQIIIHGQGCN</sequence>
<gene>
    <name evidence="4" type="ORF">QM524_09135</name>
</gene>